<protein>
    <recommendedName>
        <fullName evidence="1">RRXRR domain-containing protein</fullName>
    </recommendedName>
</protein>
<dbReference type="Proteomes" id="UP001050975">
    <property type="component" value="Unassembled WGS sequence"/>
</dbReference>
<evidence type="ECO:0000259" key="1">
    <source>
        <dbReference type="Pfam" id="PF14239"/>
    </source>
</evidence>
<accession>A0AAV3X2Y0</accession>
<organism evidence="2 3">
    <name type="scientific">Microseira wollei NIES-4236</name>
    <dbReference type="NCBI Taxonomy" id="2530354"/>
    <lineage>
        <taxon>Bacteria</taxon>
        <taxon>Bacillati</taxon>
        <taxon>Cyanobacteriota</taxon>
        <taxon>Cyanophyceae</taxon>
        <taxon>Oscillatoriophycideae</taxon>
        <taxon>Aerosakkonematales</taxon>
        <taxon>Aerosakkonemataceae</taxon>
        <taxon>Microseira</taxon>
    </lineage>
</organism>
<dbReference type="InterPro" id="IPR025938">
    <property type="entry name" value="RRXRR_dom"/>
</dbReference>
<keyword evidence="3" id="KW-1185">Reference proteome</keyword>
<sequence length="71" mass="7922">MKRVPVLAPSGKPLMPTKASRARRWLKEGKARVVYNDLGVFQIQLIRCPRTTNTQPIAVGIDPGKHVRFVG</sequence>
<dbReference type="EMBL" id="BLAY01000011">
    <property type="protein sequence ID" value="GET36333.1"/>
    <property type="molecule type" value="Genomic_DNA"/>
</dbReference>
<reference evidence="2" key="1">
    <citation type="submission" date="2019-10" db="EMBL/GenBank/DDBJ databases">
        <title>Draft genome sequece of Microseira wollei NIES-4236.</title>
        <authorList>
            <person name="Yamaguchi H."/>
            <person name="Suzuki S."/>
            <person name="Kawachi M."/>
        </authorList>
    </citation>
    <scope>NUCLEOTIDE SEQUENCE</scope>
    <source>
        <strain evidence="2">NIES-4236</strain>
    </source>
</reference>
<evidence type="ECO:0000313" key="2">
    <source>
        <dbReference type="EMBL" id="GET36333.1"/>
    </source>
</evidence>
<dbReference type="RefSeq" id="WP_373872752.1">
    <property type="nucleotide sequence ID" value="NZ_BLAY01000011.1"/>
</dbReference>
<dbReference type="Pfam" id="PF14239">
    <property type="entry name" value="RRXRR"/>
    <property type="match status" value="1"/>
</dbReference>
<feature type="domain" description="RRXRR" evidence="1">
    <location>
        <begin position="4"/>
        <end position="67"/>
    </location>
</feature>
<dbReference type="AlphaFoldDB" id="A0AAV3X2Y0"/>
<name>A0AAV3X2Y0_9CYAN</name>
<evidence type="ECO:0000313" key="3">
    <source>
        <dbReference type="Proteomes" id="UP001050975"/>
    </source>
</evidence>
<proteinExistence type="predicted"/>
<gene>
    <name evidence="2" type="ORF">MiSe_10810</name>
</gene>
<comment type="caution">
    <text evidence="2">The sequence shown here is derived from an EMBL/GenBank/DDBJ whole genome shotgun (WGS) entry which is preliminary data.</text>
</comment>